<keyword evidence="3" id="KW-1185">Reference proteome</keyword>
<dbReference type="Proteomes" id="UP001476798">
    <property type="component" value="Unassembled WGS sequence"/>
</dbReference>
<feature type="non-terminal residue" evidence="2">
    <location>
        <position position="1"/>
    </location>
</feature>
<accession>A0ABV0MP28</accession>
<feature type="compositionally biased region" description="Basic and acidic residues" evidence="1">
    <location>
        <begin position="35"/>
        <end position="46"/>
    </location>
</feature>
<proteinExistence type="predicted"/>
<organism evidence="2 3">
    <name type="scientific">Goodea atripinnis</name>
    <dbReference type="NCBI Taxonomy" id="208336"/>
    <lineage>
        <taxon>Eukaryota</taxon>
        <taxon>Metazoa</taxon>
        <taxon>Chordata</taxon>
        <taxon>Craniata</taxon>
        <taxon>Vertebrata</taxon>
        <taxon>Euteleostomi</taxon>
        <taxon>Actinopterygii</taxon>
        <taxon>Neopterygii</taxon>
        <taxon>Teleostei</taxon>
        <taxon>Neoteleostei</taxon>
        <taxon>Acanthomorphata</taxon>
        <taxon>Ovalentaria</taxon>
        <taxon>Atherinomorphae</taxon>
        <taxon>Cyprinodontiformes</taxon>
        <taxon>Goodeidae</taxon>
        <taxon>Goodea</taxon>
    </lineage>
</organism>
<protein>
    <submittedName>
        <fullName evidence="2">Uncharacterized protein</fullName>
    </submittedName>
</protein>
<evidence type="ECO:0000313" key="3">
    <source>
        <dbReference type="Proteomes" id="UP001476798"/>
    </source>
</evidence>
<evidence type="ECO:0000313" key="2">
    <source>
        <dbReference type="EMBL" id="MEQ2160864.1"/>
    </source>
</evidence>
<sequence>PGGREAEQGGEDRPELHRFRPGESAVRGPAGSNGEAEKRKEKHGEDQLGGGPVDGDPHPATSQDHPPSGLSWD</sequence>
<reference evidence="2 3" key="1">
    <citation type="submission" date="2021-06" db="EMBL/GenBank/DDBJ databases">
        <authorList>
            <person name="Palmer J.M."/>
        </authorList>
    </citation>
    <scope>NUCLEOTIDE SEQUENCE [LARGE SCALE GENOMIC DNA]</scope>
    <source>
        <strain evidence="2 3">GA_2019</strain>
        <tissue evidence="2">Muscle</tissue>
    </source>
</reference>
<evidence type="ECO:0000256" key="1">
    <source>
        <dbReference type="SAM" id="MobiDB-lite"/>
    </source>
</evidence>
<dbReference type="EMBL" id="JAHRIO010010150">
    <property type="protein sequence ID" value="MEQ2160864.1"/>
    <property type="molecule type" value="Genomic_DNA"/>
</dbReference>
<gene>
    <name evidence="2" type="ORF">GOODEAATRI_003841</name>
</gene>
<feature type="compositionally biased region" description="Basic and acidic residues" evidence="1">
    <location>
        <begin position="1"/>
        <end position="21"/>
    </location>
</feature>
<comment type="caution">
    <text evidence="2">The sequence shown here is derived from an EMBL/GenBank/DDBJ whole genome shotgun (WGS) entry which is preliminary data.</text>
</comment>
<name>A0ABV0MP28_9TELE</name>
<feature type="region of interest" description="Disordered" evidence="1">
    <location>
        <begin position="1"/>
        <end position="73"/>
    </location>
</feature>